<feature type="compositionally biased region" description="Low complexity" evidence="14">
    <location>
        <begin position="333"/>
        <end position="346"/>
    </location>
</feature>
<dbReference type="InterPro" id="IPR012910">
    <property type="entry name" value="Plug_dom"/>
</dbReference>
<feature type="chain" id="PRO_5045366386" evidence="15">
    <location>
        <begin position="21"/>
        <end position="960"/>
    </location>
</feature>
<evidence type="ECO:0000259" key="17">
    <source>
        <dbReference type="Pfam" id="PF07715"/>
    </source>
</evidence>
<dbReference type="Proteomes" id="UP001165363">
    <property type="component" value="Unassembled WGS sequence"/>
</dbReference>
<evidence type="ECO:0000256" key="8">
    <source>
        <dbReference type="ARBA" id="ARBA00023065"/>
    </source>
</evidence>
<gene>
    <name evidence="18" type="ORF">LZ536_00045</name>
</gene>
<evidence type="ECO:0000256" key="7">
    <source>
        <dbReference type="ARBA" id="ARBA00023004"/>
    </source>
</evidence>
<comment type="caution">
    <text evidence="18">The sequence shown here is derived from an EMBL/GenBank/DDBJ whole genome shotgun (WGS) entry which is preliminary data.</text>
</comment>
<dbReference type="Gene3D" id="2.170.130.10">
    <property type="entry name" value="TonB-dependent receptor, plug domain"/>
    <property type="match status" value="1"/>
</dbReference>
<dbReference type="EMBL" id="JAMGBD010000001">
    <property type="protein sequence ID" value="MCL6682294.1"/>
    <property type="molecule type" value="Genomic_DNA"/>
</dbReference>
<keyword evidence="6 15" id="KW-0732">Signal</keyword>
<keyword evidence="9 13" id="KW-0798">TonB box</keyword>
<sequence length="960" mass="103848">MKKLILLCTTAAVLPTAAFAQSSSSQDFDKKSEAIVVTATRQQQVGGVVTPDSTKAKAVLTQEYIARQNPGQTILDTINAVPGVSFQNNDAYGSSGGTLTIRGFDSSRISLTFDGIQLNDSGNYAIFSNQQIDPELIEQVNVNLGTTDVDSPTASAVGGTVNLRTRNPYKTFGGRVVGSLGEDDFRRIFAVIDTGEVGPWGTRAYFSASTAKNDNPFNNYGVVDKQQYNAKIYQPIGSNGDYISVAGHYNQNRNNFFGSLPLRTDKTKVVNLGTSAVPIWTTVPRIVGPNAGNRYPDSRDDRFYNINYPCTVDTPSNAAGTAGQDSPSSSTGPDAPGADPNDDYAACGTEFDRRYNPSNTGNIRIQSRWTLTDDLTLTVDPSYQYVKANGGGTVIAREYGFDINPNPAGNRADCRTAAPGPNVVCVPGYFGGNPYFGGVDLNGDGDIKDQVLLLAPSQTQTDRFGVISGLRYVINDNHQVRLTYTFDDAHHRQSGEVGLLKNNGEPFDVFPVNDPLTIQFNGANETLQKRDRRSKAILNQVSAEYRGEFFDDRLTVNLGLRAPFFKRDLTNYCFTSSASGFVECTGQNADLNAIAAANNPYTFNETTGAVTGWAPPGHRVLKYHDILPNLGFIFDVTPQVSVFANYGKGLSVPSTDNLYNAFFFPEGTEQAKPDPETTDSFDGGVRYRTTTIQAQLGLWKTIFHDRSASAFDPELNQTVFRNLGTVDKWGVDASVAWSPLKQLTLYAFGSWMDSKIKDNIQIGTIPISATNPAGTTCDNIDLSAPGNALQAIRSCAFTAGNRESGAPKYSYGFSASGSIGILDLGITAKRTGPRYIFDDNRAVFAGDLAVTTPTAGRLEQFQVYDATAPAYWLFNLDARLNLKFTGLKETYFQLNVYNLFDKFYVGGFGGGLSQALSSRTCNATSFPACGTSTTVQTWGNPPFVQIGAPRTVSGSLSISF</sequence>
<evidence type="ECO:0000256" key="5">
    <source>
        <dbReference type="ARBA" id="ARBA00022692"/>
    </source>
</evidence>
<keyword evidence="11 12" id="KW-0998">Cell outer membrane</keyword>
<dbReference type="RefSeq" id="WP_249846277.1">
    <property type="nucleotide sequence ID" value="NZ_JAMGBD010000001.1"/>
</dbReference>
<feature type="domain" description="TonB-dependent receptor plug" evidence="17">
    <location>
        <begin position="52"/>
        <end position="159"/>
    </location>
</feature>
<keyword evidence="5 12" id="KW-0812">Transmembrane</keyword>
<evidence type="ECO:0000256" key="9">
    <source>
        <dbReference type="ARBA" id="ARBA00023077"/>
    </source>
</evidence>
<dbReference type="InterPro" id="IPR000531">
    <property type="entry name" value="Beta-barrel_TonB"/>
</dbReference>
<keyword evidence="19" id="KW-1185">Reference proteome</keyword>
<keyword evidence="18" id="KW-0675">Receptor</keyword>
<evidence type="ECO:0000256" key="11">
    <source>
        <dbReference type="ARBA" id="ARBA00023237"/>
    </source>
</evidence>
<dbReference type="InterPro" id="IPR039426">
    <property type="entry name" value="TonB-dep_rcpt-like"/>
</dbReference>
<dbReference type="PANTHER" id="PTHR32552:SF89">
    <property type="entry name" value="CATECHOLATE SIDEROPHORE RECEPTOR FIU"/>
    <property type="match status" value="1"/>
</dbReference>
<evidence type="ECO:0000256" key="6">
    <source>
        <dbReference type="ARBA" id="ARBA00022729"/>
    </source>
</evidence>
<dbReference type="Pfam" id="PF07715">
    <property type="entry name" value="Plug"/>
    <property type="match status" value="1"/>
</dbReference>
<evidence type="ECO:0000256" key="1">
    <source>
        <dbReference type="ARBA" id="ARBA00004571"/>
    </source>
</evidence>
<dbReference type="Gene3D" id="2.40.170.20">
    <property type="entry name" value="TonB-dependent receptor, beta-barrel domain"/>
    <property type="match status" value="1"/>
</dbReference>
<organism evidence="18 19">
    <name type="scientific">Sphingomonas alba</name>
    <dbReference type="NCBI Taxonomy" id="2908208"/>
    <lineage>
        <taxon>Bacteria</taxon>
        <taxon>Pseudomonadati</taxon>
        <taxon>Pseudomonadota</taxon>
        <taxon>Alphaproteobacteria</taxon>
        <taxon>Sphingomonadales</taxon>
        <taxon>Sphingomonadaceae</taxon>
        <taxon>Sphingomonas</taxon>
    </lineage>
</organism>
<comment type="similarity">
    <text evidence="12 13">Belongs to the TonB-dependent receptor family.</text>
</comment>
<feature type="compositionally biased region" description="Polar residues" evidence="14">
    <location>
        <begin position="314"/>
        <end position="332"/>
    </location>
</feature>
<evidence type="ECO:0000256" key="12">
    <source>
        <dbReference type="PROSITE-ProRule" id="PRU01360"/>
    </source>
</evidence>
<evidence type="ECO:0000256" key="4">
    <source>
        <dbReference type="ARBA" id="ARBA00022496"/>
    </source>
</evidence>
<evidence type="ECO:0000313" key="19">
    <source>
        <dbReference type="Proteomes" id="UP001165363"/>
    </source>
</evidence>
<reference evidence="18" key="1">
    <citation type="submission" date="2022-05" db="EMBL/GenBank/DDBJ databases">
        <authorList>
            <person name="Jo J.-H."/>
            <person name="Im W.-T."/>
        </authorList>
    </citation>
    <scope>NUCLEOTIDE SEQUENCE</scope>
    <source>
        <strain evidence="18">SE158</strain>
    </source>
</reference>
<evidence type="ECO:0000256" key="3">
    <source>
        <dbReference type="ARBA" id="ARBA00022452"/>
    </source>
</evidence>
<evidence type="ECO:0000313" key="18">
    <source>
        <dbReference type="EMBL" id="MCL6682294.1"/>
    </source>
</evidence>
<dbReference type="Pfam" id="PF00593">
    <property type="entry name" value="TonB_dep_Rec_b-barrel"/>
    <property type="match status" value="1"/>
</dbReference>
<evidence type="ECO:0000259" key="16">
    <source>
        <dbReference type="Pfam" id="PF00593"/>
    </source>
</evidence>
<dbReference type="InterPro" id="IPR037066">
    <property type="entry name" value="Plug_dom_sf"/>
</dbReference>
<evidence type="ECO:0000256" key="2">
    <source>
        <dbReference type="ARBA" id="ARBA00022448"/>
    </source>
</evidence>
<dbReference type="PANTHER" id="PTHR32552">
    <property type="entry name" value="FERRICHROME IRON RECEPTOR-RELATED"/>
    <property type="match status" value="1"/>
</dbReference>
<protein>
    <submittedName>
        <fullName evidence="18">TonB-dependent receptor</fullName>
    </submittedName>
</protein>
<dbReference type="SUPFAM" id="SSF56935">
    <property type="entry name" value="Porins"/>
    <property type="match status" value="1"/>
</dbReference>
<name>A0ABT0RI35_9SPHN</name>
<evidence type="ECO:0000256" key="13">
    <source>
        <dbReference type="RuleBase" id="RU003357"/>
    </source>
</evidence>
<evidence type="ECO:0000256" key="15">
    <source>
        <dbReference type="SAM" id="SignalP"/>
    </source>
</evidence>
<feature type="domain" description="TonB-dependent receptor-like beta-barrel" evidence="16">
    <location>
        <begin position="459"/>
        <end position="899"/>
    </location>
</feature>
<feature type="signal peptide" evidence="15">
    <location>
        <begin position="1"/>
        <end position="20"/>
    </location>
</feature>
<keyword evidence="3 12" id="KW-1134">Transmembrane beta strand</keyword>
<evidence type="ECO:0000256" key="10">
    <source>
        <dbReference type="ARBA" id="ARBA00023136"/>
    </source>
</evidence>
<dbReference type="InterPro" id="IPR036942">
    <property type="entry name" value="Beta-barrel_TonB_sf"/>
</dbReference>
<keyword evidence="8" id="KW-0406">Ion transport</keyword>
<dbReference type="PROSITE" id="PS52016">
    <property type="entry name" value="TONB_DEPENDENT_REC_3"/>
    <property type="match status" value="1"/>
</dbReference>
<feature type="region of interest" description="Disordered" evidence="14">
    <location>
        <begin position="314"/>
        <end position="351"/>
    </location>
</feature>
<proteinExistence type="inferred from homology"/>
<keyword evidence="10 12" id="KW-0472">Membrane</keyword>
<keyword evidence="2 12" id="KW-0813">Transport</keyword>
<keyword evidence="7" id="KW-0408">Iron</keyword>
<keyword evidence="4" id="KW-0410">Iron transport</keyword>
<accession>A0ABT0RI35</accession>
<comment type="subcellular location">
    <subcellularLocation>
        <location evidence="1 12">Cell outer membrane</location>
        <topology evidence="1 12">Multi-pass membrane protein</topology>
    </subcellularLocation>
</comment>
<evidence type="ECO:0000256" key="14">
    <source>
        <dbReference type="SAM" id="MobiDB-lite"/>
    </source>
</evidence>